<sequence>MASATGCWTNVAYRKDFMVTQTWLKGVEQAHDIAAPMSLRIADLSA</sequence>
<dbReference type="EMBL" id="JAAXKY010000042">
    <property type="protein sequence ID" value="NMH78356.1"/>
    <property type="molecule type" value="Genomic_DNA"/>
</dbReference>
<keyword evidence="2" id="KW-1185">Reference proteome</keyword>
<protein>
    <submittedName>
        <fullName evidence="1">Uncharacterized protein</fullName>
    </submittedName>
</protein>
<evidence type="ECO:0000313" key="1">
    <source>
        <dbReference type="EMBL" id="NMH78356.1"/>
    </source>
</evidence>
<reference evidence="1 2" key="1">
    <citation type="submission" date="2020-04" db="EMBL/GenBank/DDBJ databases">
        <authorList>
            <person name="Klaysubun C."/>
            <person name="Duangmal K."/>
            <person name="Lipun K."/>
        </authorList>
    </citation>
    <scope>NUCLEOTIDE SEQUENCE [LARGE SCALE GENOMIC DNA]</scope>
    <source>
        <strain evidence="1 2">JCM 11839</strain>
    </source>
</reference>
<comment type="caution">
    <text evidence="1">The sequence shown here is derived from an EMBL/GenBank/DDBJ whole genome shotgun (WGS) entry which is preliminary data.</text>
</comment>
<dbReference type="RefSeq" id="WP_169396432.1">
    <property type="nucleotide sequence ID" value="NZ_BAAAJH010000040.1"/>
</dbReference>
<proteinExistence type="predicted"/>
<gene>
    <name evidence="1" type="ORF">HF577_14835</name>
</gene>
<accession>A0ABX1RGR9</accession>
<evidence type="ECO:0000313" key="2">
    <source>
        <dbReference type="Proteomes" id="UP001296706"/>
    </source>
</evidence>
<organism evidence="1 2">
    <name type="scientific">Pseudonocardia xinjiangensis</name>
    <dbReference type="NCBI Taxonomy" id="75289"/>
    <lineage>
        <taxon>Bacteria</taxon>
        <taxon>Bacillati</taxon>
        <taxon>Actinomycetota</taxon>
        <taxon>Actinomycetes</taxon>
        <taxon>Pseudonocardiales</taxon>
        <taxon>Pseudonocardiaceae</taxon>
        <taxon>Pseudonocardia</taxon>
    </lineage>
</organism>
<dbReference type="Proteomes" id="UP001296706">
    <property type="component" value="Unassembled WGS sequence"/>
</dbReference>
<name>A0ABX1RGR9_9PSEU</name>